<feature type="transmembrane region" description="Helical" evidence="6">
    <location>
        <begin position="433"/>
        <end position="456"/>
    </location>
</feature>
<evidence type="ECO:0000256" key="5">
    <source>
        <dbReference type="ARBA" id="ARBA00023136"/>
    </source>
</evidence>
<keyword evidence="3 6" id="KW-0812">Transmembrane</keyword>
<feature type="domain" description="DUF4131" evidence="8">
    <location>
        <begin position="68"/>
        <end position="217"/>
    </location>
</feature>
<proteinExistence type="predicted"/>
<dbReference type="InterPro" id="IPR025405">
    <property type="entry name" value="DUF4131"/>
</dbReference>
<dbReference type="Pfam" id="PF03772">
    <property type="entry name" value="Competence"/>
    <property type="match status" value="1"/>
</dbReference>
<evidence type="ECO:0000256" key="6">
    <source>
        <dbReference type="SAM" id="Phobius"/>
    </source>
</evidence>
<feature type="transmembrane region" description="Helical" evidence="6">
    <location>
        <begin position="476"/>
        <end position="494"/>
    </location>
</feature>
<name>A0A212LGH6_9HYPH</name>
<organism evidence="9">
    <name type="scientific">uncultured Pleomorphomonas sp</name>
    <dbReference type="NCBI Taxonomy" id="442121"/>
    <lineage>
        <taxon>Bacteria</taxon>
        <taxon>Pseudomonadati</taxon>
        <taxon>Pseudomonadota</taxon>
        <taxon>Alphaproteobacteria</taxon>
        <taxon>Hyphomicrobiales</taxon>
        <taxon>Pleomorphomonadaceae</taxon>
        <taxon>Pleomorphomonas</taxon>
        <taxon>environmental samples</taxon>
    </lineage>
</organism>
<evidence type="ECO:0000313" key="9">
    <source>
        <dbReference type="EMBL" id="SCM76590.1"/>
    </source>
</evidence>
<evidence type="ECO:0000259" key="8">
    <source>
        <dbReference type="Pfam" id="PF13567"/>
    </source>
</evidence>
<feature type="transmembrane region" description="Helical" evidence="6">
    <location>
        <begin position="44"/>
        <end position="60"/>
    </location>
</feature>
<feature type="transmembrane region" description="Helical" evidence="6">
    <location>
        <begin position="501"/>
        <end position="519"/>
    </location>
</feature>
<keyword evidence="5 6" id="KW-0472">Membrane</keyword>
<feature type="transmembrane region" description="Helical" evidence="6">
    <location>
        <begin position="555"/>
        <end position="572"/>
    </location>
</feature>
<feature type="domain" description="ComEC/Rec2-related protein" evidence="7">
    <location>
        <begin position="263"/>
        <end position="550"/>
    </location>
</feature>
<evidence type="ECO:0000256" key="4">
    <source>
        <dbReference type="ARBA" id="ARBA00022989"/>
    </source>
</evidence>
<protein>
    <submittedName>
        <fullName evidence="9">Putative DNA internalization-related competence protein ComEC/Rec2</fullName>
    </submittedName>
</protein>
<dbReference type="NCBIfam" id="TIGR00360">
    <property type="entry name" value="ComEC_N-term"/>
    <property type="match status" value="1"/>
</dbReference>
<dbReference type="AlphaFoldDB" id="A0A212LGH6"/>
<evidence type="ECO:0000256" key="3">
    <source>
        <dbReference type="ARBA" id="ARBA00022692"/>
    </source>
</evidence>
<evidence type="ECO:0000256" key="1">
    <source>
        <dbReference type="ARBA" id="ARBA00004651"/>
    </source>
</evidence>
<feature type="transmembrane region" description="Helical" evidence="6">
    <location>
        <begin position="67"/>
        <end position="85"/>
    </location>
</feature>
<comment type="subcellular location">
    <subcellularLocation>
        <location evidence="1">Cell membrane</location>
        <topology evidence="1">Multi-pass membrane protein</topology>
    </subcellularLocation>
</comment>
<evidence type="ECO:0000256" key="2">
    <source>
        <dbReference type="ARBA" id="ARBA00022475"/>
    </source>
</evidence>
<dbReference type="Pfam" id="PF13567">
    <property type="entry name" value="DUF4131"/>
    <property type="match status" value="1"/>
</dbReference>
<accession>A0A212LGH6</accession>
<feature type="transmembrane region" description="Helical" evidence="6">
    <location>
        <begin position="295"/>
        <end position="313"/>
    </location>
</feature>
<dbReference type="PANTHER" id="PTHR30619:SF1">
    <property type="entry name" value="RECOMBINATION PROTEIN 2"/>
    <property type="match status" value="1"/>
</dbReference>
<keyword evidence="2" id="KW-1003">Cell membrane</keyword>
<dbReference type="EMBL" id="FMJD01000008">
    <property type="protein sequence ID" value="SCM76590.1"/>
    <property type="molecule type" value="Genomic_DNA"/>
</dbReference>
<dbReference type="GO" id="GO:0005886">
    <property type="term" value="C:plasma membrane"/>
    <property type="evidence" value="ECO:0007669"/>
    <property type="project" value="UniProtKB-SubCell"/>
</dbReference>
<dbReference type="InterPro" id="IPR004477">
    <property type="entry name" value="ComEC_N"/>
</dbReference>
<feature type="transmembrane region" description="Helical" evidence="6">
    <location>
        <begin position="368"/>
        <end position="387"/>
    </location>
</feature>
<evidence type="ECO:0000259" key="7">
    <source>
        <dbReference type="Pfam" id="PF03772"/>
    </source>
</evidence>
<feature type="transmembrane region" description="Helical" evidence="6">
    <location>
        <begin position="91"/>
        <end position="110"/>
    </location>
</feature>
<dbReference type="PANTHER" id="PTHR30619">
    <property type="entry name" value="DNA INTERNALIZATION/COMPETENCE PROTEIN COMEC/REC2"/>
    <property type="match status" value="1"/>
</dbReference>
<keyword evidence="4 6" id="KW-1133">Transmembrane helix</keyword>
<dbReference type="InterPro" id="IPR052159">
    <property type="entry name" value="Competence_DNA_uptake"/>
</dbReference>
<reference evidence="9" key="1">
    <citation type="submission" date="2016-08" db="EMBL/GenBank/DDBJ databases">
        <authorList>
            <person name="Seilhamer J.J."/>
        </authorList>
    </citation>
    <scope>NUCLEOTIDE SEQUENCE</scope>
    <source>
        <strain evidence="9">86</strain>
    </source>
</reference>
<feature type="transmembrane region" description="Helical" evidence="6">
    <location>
        <begin position="325"/>
        <end position="347"/>
    </location>
</feature>
<feature type="transmembrane region" description="Helical" evidence="6">
    <location>
        <begin position="531"/>
        <end position="548"/>
    </location>
</feature>
<gene>
    <name evidence="9" type="ORF">KL86PLE_40395</name>
</gene>
<sequence length="721" mass="75188">MTVRTETSIEPPAYRRPAAGPAWRRTLSVLAKSFARDLDDGRGFLWWPVAAAVGAAFYFAPASEPATVELALAGLGVVAALLLVVRRHPVVPYLAVLVGLACAGFLHAALATRLAGHPVFPFERTVTVRGHVVAVEDRGKGAARLLVRPQEMEPRPRDGLPPLVRVTTRGRMPAPGEAVSMLARLAPPMPPPLPGGYDFARVAWFAGVGASGFTYGAVKPWPQAPPPDTRLVLLSGIETVRMAAAGRIRAALPGDTGAIAAALIVGDRAGISETTNEAMRIAGVSHVLSISGMHMSLVAAFLFGGIRLVLALVPPLALTLPIKKIAAALSMLGTGAYFVVSGMDVPAERSMIMVAVSLFAVLIDRRALSLRVIALAALITLTLSPEAVMEPGAQMSFAAVVALMAGLEAWRARQGDVADGGDVSLLARTVRRFALWTVAALAATVVAGLATLPMALYHFGRLAPLGMIANLVTEPLVSLLIMPMALVAALVMPLGFEGAPLAVMGAGIDAMIAVAHVVADWTPGGGLYGRPMGWTMLAVVAGGLWICLWRGGKRWLGLIAVVTGLAFVGAGSPPDLIVAGDGSLALVRQEDGTWHKVGGKGGFMLDVWMAAVGLDPAERLPLDRDATCDAEACWLDGRPSISVVSRPLAFGDECAAAAIVVSGLEAPPWCRPAGALIDGRRLAATGTLTYAVRMDAGGTVDLRETGRVLGIPRRPWLAPAR</sequence>
<dbReference type="RefSeq" id="WP_288196722.1">
    <property type="nucleotide sequence ID" value="NZ_LT608334.1"/>
</dbReference>